<dbReference type="InterPro" id="IPR001841">
    <property type="entry name" value="Znf_RING"/>
</dbReference>
<keyword evidence="5" id="KW-0804">Transcription</keyword>
<accession>G2QK89</accession>
<dbReference type="GO" id="GO:0008270">
    <property type="term" value="F:zinc ion binding"/>
    <property type="evidence" value="ECO:0007669"/>
    <property type="project" value="UniProtKB-KW"/>
</dbReference>
<dbReference type="HOGENOM" id="CLU_050242_0_1_1"/>
<dbReference type="GO" id="GO:0006513">
    <property type="term" value="P:protein monoubiquitination"/>
    <property type="evidence" value="ECO:0007669"/>
    <property type="project" value="TreeGrafter"/>
</dbReference>
<dbReference type="Proteomes" id="UP000007322">
    <property type="component" value="Chromosome 5"/>
</dbReference>
<evidence type="ECO:0000256" key="3">
    <source>
        <dbReference type="ARBA" id="ARBA00022679"/>
    </source>
</evidence>
<gene>
    <name evidence="9" type="ORF">MYCTH_2308760</name>
</gene>
<feature type="compositionally biased region" description="Basic residues" evidence="7">
    <location>
        <begin position="365"/>
        <end position="383"/>
    </location>
</feature>
<evidence type="ECO:0000313" key="10">
    <source>
        <dbReference type="Proteomes" id="UP000007322"/>
    </source>
</evidence>
<dbReference type="PANTHER" id="PTHR46077">
    <property type="entry name" value="E3 UBIQUITIN-PROTEIN LIGASE TOPORS"/>
    <property type="match status" value="1"/>
</dbReference>
<evidence type="ECO:0000256" key="1">
    <source>
        <dbReference type="ARBA" id="ARBA00000900"/>
    </source>
</evidence>
<keyword evidence="10" id="KW-1185">Reference proteome</keyword>
<feature type="compositionally biased region" description="Basic and acidic residues" evidence="7">
    <location>
        <begin position="321"/>
        <end position="331"/>
    </location>
</feature>
<dbReference type="OMA" id="RRHIYRH"/>
<dbReference type="Gene3D" id="3.30.40.10">
    <property type="entry name" value="Zinc/RING finger domain, C3HC4 (zinc finger)"/>
    <property type="match status" value="1"/>
</dbReference>
<dbReference type="STRING" id="573729.G2QK89"/>
<evidence type="ECO:0000259" key="8">
    <source>
        <dbReference type="PROSITE" id="PS50089"/>
    </source>
</evidence>
<proteinExistence type="predicted"/>
<protein>
    <recommendedName>
        <fullName evidence="2">RING-type E3 ubiquitin transferase</fullName>
        <ecNumber evidence="2">2.3.2.27</ecNumber>
    </recommendedName>
</protein>
<feature type="compositionally biased region" description="Basic and acidic residues" evidence="7">
    <location>
        <begin position="350"/>
        <end position="364"/>
    </location>
</feature>
<dbReference type="GO" id="GO:0061630">
    <property type="term" value="F:ubiquitin protein ligase activity"/>
    <property type="evidence" value="ECO:0007669"/>
    <property type="project" value="UniProtKB-EC"/>
</dbReference>
<evidence type="ECO:0000313" key="9">
    <source>
        <dbReference type="EMBL" id="AEO59995.1"/>
    </source>
</evidence>
<dbReference type="EMBL" id="CP003006">
    <property type="protein sequence ID" value="AEO59995.1"/>
    <property type="molecule type" value="Genomic_DNA"/>
</dbReference>
<dbReference type="SMART" id="SM00184">
    <property type="entry name" value="RING"/>
    <property type="match status" value="1"/>
</dbReference>
<dbReference type="EC" id="2.3.2.27" evidence="2"/>
<dbReference type="eggNOG" id="KOG0800">
    <property type="taxonomic scope" value="Eukaryota"/>
</dbReference>
<dbReference type="PANTHER" id="PTHR46077:SF1">
    <property type="entry name" value="TOP1 BINDING ARGININE_SERINE RICH PROTEIN, E3 UBIQUITIN LIGASE"/>
    <property type="match status" value="1"/>
</dbReference>
<feature type="region of interest" description="Disordered" evidence="7">
    <location>
        <begin position="222"/>
        <end position="245"/>
    </location>
</feature>
<keyword evidence="6" id="KW-0863">Zinc-finger</keyword>
<dbReference type="SUPFAM" id="SSF57850">
    <property type="entry name" value="RING/U-box"/>
    <property type="match status" value="1"/>
</dbReference>
<evidence type="ECO:0000256" key="2">
    <source>
        <dbReference type="ARBA" id="ARBA00012483"/>
    </source>
</evidence>
<dbReference type="GO" id="GO:0000209">
    <property type="term" value="P:protein polyubiquitination"/>
    <property type="evidence" value="ECO:0007669"/>
    <property type="project" value="TreeGrafter"/>
</dbReference>
<sequence>MDAGAAVDAPEDIQAQVLNATLAEIKTRRLGSADSDESRDRDRDCCVICLDAISDPCAALPCGHAHFDFLCLVSWLQEHPNCPLCKANVYKVRYADDQKAEAFYRVPNAPRTRNDGGGAQNNSTNSLDATIRRRRFASQSGLLLLRERERRPPRPPPTVDEAIQRRRYVYRHQLYSLHIGSNRISRYRPHPTPAQFASTPHLVSRARLWIRRELQVFSFLSSSSSSTNDEPDPASTATSTNREDRRRRNNAEFLLEYIIAILKTVDIQGSAGQAEAMLADFLGRDHARLLLHELRNWLRSPAVGLAAWDREVQYPEPGPDAPRDVVSRGDSEDGENDNGDEGGSAAGEDEAGRWWRDRGGDHWVARRGAHASPVGKRKRRASGKPREGRVSRARARGDTQGGG</sequence>
<feature type="region of interest" description="Disordered" evidence="7">
    <location>
        <begin position="108"/>
        <end position="130"/>
    </location>
</feature>
<keyword evidence="3" id="KW-0808">Transferase</keyword>
<evidence type="ECO:0000256" key="5">
    <source>
        <dbReference type="ARBA" id="ARBA00023163"/>
    </source>
</evidence>
<dbReference type="InterPro" id="IPR013083">
    <property type="entry name" value="Znf_RING/FYVE/PHD"/>
</dbReference>
<dbReference type="KEGG" id="mtm:MYCTH_2308760"/>
<comment type="catalytic activity">
    <reaction evidence="1">
        <text>S-ubiquitinyl-[E2 ubiquitin-conjugating enzyme]-L-cysteine + [acceptor protein]-L-lysine = [E2 ubiquitin-conjugating enzyme]-L-cysteine + N(6)-ubiquitinyl-[acceptor protein]-L-lysine.</text>
        <dbReference type="EC" id="2.3.2.27"/>
    </reaction>
</comment>
<feature type="domain" description="RING-type" evidence="8">
    <location>
        <begin position="46"/>
        <end position="86"/>
    </location>
</feature>
<dbReference type="AlphaFoldDB" id="G2QK89"/>
<dbReference type="RefSeq" id="XP_003665240.1">
    <property type="nucleotide sequence ID" value="XM_003665192.1"/>
</dbReference>
<evidence type="ECO:0000256" key="4">
    <source>
        <dbReference type="ARBA" id="ARBA00023015"/>
    </source>
</evidence>
<evidence type="ECO:0000256" key="7">
    <source>
        <dbReference type="SAM" id="MobiDB-lite"/>
    </source>
</evidence>
<keyword evidence="4" id="KW-0805">Transcription regulation</keyword>
<dbReference type="GeneID" id="11511000"/>
<dbReference type="InParanoid" id="G2QK89"/>
<organism evidence="9 10">
    <name type="scientific">Thermothelomyces thermophilus (strain ATCC 42464 / BCRC 31852 / DSM 1799)</name>
    <name type="common">Sporotrichum thermophile</name>
    <dbReference type="NCBI Taxonomy" id="573729"/>
    <lineage>
        <taxon>Eukaryota</taxon>
        <taxon>Fungi</taxon>
        <taxon>Dikarya</taxon>
        <taxon>Ascomycota</taxon>
        <taxon>Pezizomycotina</taxon>
        <taxon>Sordariomycetes</taxon>
        <taxon>Sordariomycetidae</taxon>
        <taxon>Sordariales</taxon>
        <taxon>Chaetomiaceae</taxon>
        <taxon>Thermothelomyces</taxon>
    </lineage>
</organism>
<name>G2QK89_THET4</name>
<reference evidence="9 10" key="1">
    <citation type="journal article" date="2011" name="Nat. Biotechnol.">
        <title>Comparative genomic analysis of the thermophilic biomass-degrading fungi Myceliophthora thermophila and Thielavia terrestris.</title>
        <authorList>
            <person name="Berka R.M."/>
            <person name="Grigoriev I.V."/>
            <person name="Otillar R."/>
            <person name="Salamov A."/>
            <person name="Grimwood J."/>
            <person name="Reid I."/>
            <person name="Ishmael N."/>
            <person name="John T."/>
            <person name="Darmond C."/>
            <person name="Moisan M.-C."/>
            <person name="Henrissat B."/>
            <person name="Coutinho P.M."/>
            <person name="Lombard V."/>
            <person name="Natvig D.O."/>
            <person name="Lindquist E."/>
            <person name="Schmutz J."/>
            <person name="Lucas S."/>
            <person name="Harris P."/>
            <person name="Powlowski J."/>
            <person name="Bellemare A."/>
            <person name="Taylor D."/>
            <person name="Butler G."/>
            <person name="de Vries R.P."/>
            <person name="Allijn I.E."/>
            <person name="van den Brink J."/>
            <person name="Ushinsky S."/>
            <person name="Storms R."/>
            <person name="Powell A.J."/>
            <person name="Paulsen I.T."/>
            <person name="Elbourne L.D.H."/>
            <person name="Baker S.E."/>
            <person name="Magnuson J."/>
            <person name="LaBoissiere S."/>
            <person name="Clutterbuck A.J."/>
            <person name="Martinez D."/>
            <person name="Wogulis M."/>
            <person name="de Leon A.L."/>
            <person name="Rey M.W."/>
            <person name="Tsang A."/>
        </authorList>
    </citation>
    <scope>NUCLEOTIDE SEQUENCE [LARGE SCALE GENOMIC DNA]</scope>
    <source>
        <strain evidence="10">ATCC 42464 / BCRC 31852 / DSM 1799</strain>
    </source>
</reference>
<feature type="region of interest" description="Disordered" evidence="7">
    <location>
        <begin position="313"/>
        <end position="403"/>
    </location>
</feature>
<dbReference type="PROSITE" id="PS50089">
    <property type="entry name" value="ZF_RING_2"/>
    <property type="match status" value="1"/>
</dbReference>
<dbReference type="Pfam" id="PF13639">
    <property type="entry name" value="zf-RING_2"/>
    <property type="match status" value="1"/>
</dbReference>
<evidence type="ECO:0000256" key="6">
    <source>
        <dbReference type="PROSITE-ProRule" id="PRU00175"/>
    </source>
</evidence>
<dbReference type="VEuPathDB" id="FungiDB:MYCTH_2308760"/>
<keyword evidence="6" id="KW-0479">Metal-binding</keyword>
<keyword evidence="6" id="KW-0862">Zinc</keyword>
<dbReference type="OrthoDB" id="444265at2759"/>